<keyword evidence="2" id="KW-0812">Transmembrane</keyword>
<dbReference type="PANTHER" id="PTHR42055:SF1">
    <property type="entry name" value="YALI0E03476P"/>
    <property type="match status" value="1"/>
</dbReference>
<dbReference type="OrthoDB" id="5312133at2759"/>
<dbReference type="EMBL" id="JAANBB010000252">
    <property type="protein sequence ID" value="KAF7545473.1"/>
    <property type="molecule type" value="Genomic_DNA"/>
</dbReference>
<organism evidence="3 4">
    <name type="scientific">Cylindrodendrum hubeiense</name>
    <dbReference type="NCBI Taxonomy" id="595255"/>
    <lineage>
        <taxon>Eukaryota</taxon>
        <taxon>Fungi</taxon>
        <taxon>Dikarya</taxon>
        <taxon>Ascomycota</taxon>
        <taxon>Pezizomycotina</taxon>
        <taxon>Sordariomycetes</taxon>
        <taxon>Hypocreomycetidae</taxon>
        <taxon>Hypocreales</taxon>
        <taxon>Nectriaceae</taxon>
        <taxon>Cylindrodendrum</taxon>
    </lineage>
</organism>
<accession>A0A9P5H4J7</accession>
<evidence type="ECO:0000256" key="2">
    <source>
        <dbReference type="SAM" id="Phobius"/>
    </source>
</evidence>
<feature type="region of interest" description="Disordered" evidence="1">
    <location>
        <begin position="503"/>
        <end position="532"/>
    </location>
</feature>
<keyword evidence="4" id="KW-1185">Reference proteome</keyword>
<gene>
    <name evidence="3" type="ORF">G7Z17_g9153</name>
</gene>
<keyword evidence="2" id="KW-0472">Membrane</keyword>
<dbReference type="PANTHER" id="PTHR42055">
    <property type="entry name" value="YALI0E03476P"/>
    <property type="match status" value="1"/>
</dbReference>
<comment type="caution">
    <text evidence="3">The sequence shown here is derived from an EMBL/GenBank/DDBJ whole genome shotgun (WGS) entry which is preliminary data.</text>
</comment>
<proteinExistence type="predicted"/>
<sequence>MHAINTLLSRPRRFASRRLVYLIFGLGLFAFAFFVLSPQEPVIAPADSPTGATPPKHESKHIVGEISDTLSKSILNPFREPAHAPSRQKQDTYKGTSWWADWKWLSVPFSSSVTFDEERALLPPLRERTPIYCYYDSTIKKPREEKDAESDLLRTWRRAWWAHGFRPVILSASEAISNPKYNELHRMDVDPDLKIDLMKWFAWESMGAGLLANYALVPMAPSDDPLLTFLRKGEYPSLTRWKGLDSGLLAGQDVEVNKVLRALLDSSSLTTAKSVIEIVGKEAFDIDKTPTSLAFYTPEAIKKGYSEVAGIFASSRAKGLSSLNKLINAHLHMVWQGRFPDGIEVLQPLPDHTTFMVEPALKLANSLGYCPENPIPYSCPPNVYRCKHCTAGSTSMKISTPSEYRNTSRVFSLGTVPHPWTVASLDNLEENIDVSWIVRKSSRDPWLEALTQKLLGSHVSGNLRVMRFKQAVADDHASTNALWVTAEREISMDLDWHFGFAIPHPEPKKTGEDAKEEKSKEKAIKDDSSRNAKREALAVKEASKPDLVPEEYVELVEEPVALTPEETKAKERSLLDEAKRIVNIPKLTRETKVRASLEAWNLADTEAWKFTRAYMARRLMERVEWEKEEAKYVGGAGSDKGRSAWSRWRDQKEQAS</sequence>
<dbReference type="AlphaFoldDB" id="A0A9P5H4J7"/>
<feature type="transmembrane region" description="Helical" evidence="2">
    <location>
        <begin position="19"/>
        <end position="36"/>
    </location>
</feature>
<dbReference type="Proteomes" id="UP000722485">
    <property type="component" value="Unassembled WGS sequence"/>
</dbReference>
<feature type="region of interest" description="Disordered" evidence="1">
    <location>
        <begin position="630"/>
        <end position="656"/>
    </location>
</feature>
<evidence type="ECO:0000313" key="3">
    <source>
        <dbReference type="EMBL" id="KAF7545473.1"/>
    </source>
</evidence>
<reference evidence="3" key="1">
    <citation type="submission" date="2020-03" db="EMBL/GenBank/DDBJ databases">
        <title>Draft Genome Sequence of Cylindrodendrum hubeiense.</title>
        <authorList>
            <person name="Buettner E."/>
            <person name="Kellner H."/>
        </authorList>
    </citation>
    <scope>NUCLEOTIDE SEQUENCE</scope>
    <source>
        <strain evidence="3">IHI 201604</strain>
    </source>
</reference>
<evidence type="ECO:0000256" key="1">
    <source>
        <dbReference type="SAM" id="MobiDB-lite"/>
    </source>
</evidence>
<feature type="compositionally biased region" description="Basic and acidic residues" evidence="1">
    <location>
        <begin position="505"/>
        <end position="532"/>
    </location>
</feature>
<feature type="compositionally biased region" description="Basic and acidic residues" evidence="1">
    <location>
        <begin position="639"/>
        <end position="656"/>
    </location>
</feature>
<name>A0A9P5H4J7_9HYPO</name>
<protein>
    <submittedName>
        <fullName evidence="3">Uncharacterized protein</fullName>
    </submittedName>
</protein>
<evidence type="ECO:0000313" key="4">
    <source>
        <dbReference type="Proteomes" id="UP000722485"/>
    </source>
</evidence>
<keyword evidence="2" id="KW-1133">Transmembrane helix</keyword>